<reference evidence="2" key="1">
    <citation type="submission" date="2018-04" db="EMBL/GenBank/DDBJ databases">
        <authorList>
            <person name="Lucker S."/>
            <person name="Sakoula D."/>
        </authorList>
    </citation>
    <scope>NUCLEOTIDE SEQUENCE [LARGE SCALE GENOMIC DNA]</scope>
</reference>
<dbReference type="AlphaFoldDB" id="A0A330LB73"/>
<accession>A0A330LB73</accession>
<sequence>MMVYEWLFMSILVHNAGVYHHKSASFLTIVTMLARHSMCTHSVLWESMT</sequence>
<name>A0A330LB73_9BACT</name>
<dbReference type="EMBL" id="OUNR01000020">
    <property type="protein sequence ID" value="SPP66520.1"/>
    <property type="molecule type" value="Genomic_DNA"/>
</dbReference>
<proteinExistence type="predicted"/>
<dbReference type="InParanoid" id="A0A330LB73"/>
<organism evidence="1 2">
    <name type="scientific">Nitrospira lenta</name>
    <dbReference type="NCBI Taxonomy" id="1436998"/>
    <lineage>
        <taxon>Bacteria</taxon>
        <taxon>Pseudomonadati</taxon>
        <taxon>Nitrospirota</taxon>
        <taxon>Nitrospiria</taxon>
        <taxon>Nitrospirales</taxon>
        <taxon>Nitrospiraceae</taxon>
        <taxon>Nitrospira</taxon>
    </lineage>
</organism>
<evidence type="ECO:0000313" key="2">
    <source>
        <dbReference type="Proteomes" id="UP000248168"/>
    </source>
</evidence>
<evidence type="ECO:0000313" key="1">
    <source>
        <dbReference type="EMBL" id="SPP66520.1"/>
    </source>
</evidence>
<protein>
    <submittedName>
        <fullName evidence="1">Uncharacterized protein</fullName>
    </submittedName>
</protein>
<keyword evidence="2" id="KW-1185">Reference proteome</keyword>
<dbReference type="Proteomes" id="UP000248168">
    <property type="component" value="Unassembled WGS sequence"/>
</dbReference>
<gene>
    <name evidence="1" type="ORF">NITLEN_70110</name>
</gene>